<dbReference type="RefSeq" id="XP_012895920.1">
    <property type="nucleotide sequence ID" value="XM_013040466.1"/>
</dbReference>
<protein>
    <submittedName>
        <fullName evidence="1">Uncharacterized protein</fullName>
    </submittedName>
</protein>
<organism evidence="1">
    <name type="scientific">Blastocystis hominis</name>
    <dbReference type="NCBI Taxonomy" id="12968"/>
    <lineage>
        <taxon>Eukaryota</taxon>
        <taxon>Sar</taxon>
        <taxon>Stramenopiles</taxon>
        <taxon>Bigyra</taxon>
        <taxon>Opalozoa</taxon>
        <taxon>Opalinata</taxon>
        <taxon>Blastocystidae</taxon>
        <taxon>Blastocystis</taxon>
    </lineage>
</organism>
<dbReference type="AlphaFoldDB" id="D8M1D3"/>
<evidence type="ECO:0000313" key="1">
    <source>
        <dbReference type="EMBL" id="CBK21872.2"/>
    </source>
</evidence>
<proteinExistence type="predicted"/>
<accession>D8M1D3</accession>
<name>D8M1D3_BLAHO</name>
<dbReference type="Proteomes" id="UP000008312">
    <property type="component" value="Unassembled WGS sequence"/>
</dbReference>
<dbReference type="InParanoid" id="D8M1D3"/>
<reference evidence="1" key="1">
    <citation type="submission" date="2010-02" db="EMBL/GenBank/DDBJ databases">
        <title>Sequencing and annotation of the Blastocystis hominis genome.</title>
        <authorList>
            <person name="Wincker P."/>
        </authorList>
    </citation>
    <scope>NUCLEOTIDE SEQUENCE</scope>
    <source>
        <strain evidence="1">Singapore isolate B</strain>
    </source>
</reference>
<gene>
    <name evidence="1" type="ORF">GSBLH_T00001973001</name>
</gene>
<keyword evidence="2" id="KW-1185">Reference proteome</keyword>
<evidence type="ECO:0000313" key="2">
    <source>
        <dbReference type="Proteomes" id="UP000008312"/>
    </source>
</evidence>
<dbReference type="GeneID" id="24919188"/>
<dbReference type="EMBL" id="FN668645">
    <property type="protein sequence ID" value="CBK21872.2"/>
    <property type="molecule type" value="Genomic_DNA"/>
</dbReference>
<sequence length="156" mass="16881">MPAFDYRGILENTAVLLPMETITNTTSASVPFLYRYEEPREGGSAQSLAAFSLQLRIYLLLRAFFFFVVRKQLAVFPPAARHPVAISPADDNPLSPVPLVEPAASPAVIPAKYAEAASSVAGIAVDESGIDLELQKAVNAPSIRVSQQVEITRVNR</sequence>
<dbReference type="OrthoDB" id="10655118at2759"/>